<sequence length="394" mass="46408">MKEKLEIRKTEKKAFYKNSFVDEMIKINKQSTIFRYFENETLSIAYINNDIDDEEGYFIASKNKKYPYSHTTMLNTQSNVIAKHSNIKEKEVADTVYKVGNELEKLSKDIEIEYKNVNIRYNLTNINKLHMNFEDERNVFYIKLGENKFKFEYRALDSKKAVQDMELFLKPIVQKKYIEISKINEKNLIIPSDLNIYDFFEEYLTCKNVITNKLMNVEIFSEKLSLYTSLSPEDTKSGKYGMLPFFDWEGSYNPYYRNILIENGTVVKPYSNKDLAKEYEVENTCCSYAIKDDYPSCKLLGAYIQKGDYKLEDMVKSAIFIESADITLQKEELKFEVKRAYLYENGELTNIINPFSFFINAFRLFGNKFAGASKDLLFNSDLRRAIVFKDIQIF</sequence>
<dbReference type="Pfam" id="PF19289">
    <property type="entry name" value="PmbA_TldD_3rd"/>
    <property type="match status" value="1"/>
</dbReference>
<evidence type="ECO:0000313" key="2">
    <source>
        <dbReference type="EMBL" id="EHL16517.1"/>
    </source>
</evidence>
<organism evidence="2 3">
    <name type="scientific">Peptoanaerobacter stomatis</name>
    <dbReference type="NCBI Taxonomy" id="796937"/>
    <lineage>
        <taxon>Bacteria</taxon>
        <taxon>Bacillati</taxon>
        <taxon>Bacillota</taxon>
        <taxon>Clostridia</taxon>
        <taxon>Peptostreptococcales</taxon>
        <taxon>Filifactoraceae</taxon>
        <taxon>Peptoanaerobacter</taxon>
    </lineage>
</organism>
<protein>
    <recommendedName>
        <fullName evidence="1">Metalloprotease TldD/E C-terminal domain-containing protein</fullName>
    </recommendedName>
</protein>
<reference evidence="2 3" key="1">
    <citation type="submission" date="2011-08" db="EMBL/GenBank/DDBJ databases">
        <title>The Genome Sequence of Eubacteriaceae bacterium ACC19a.</title>
        <authorList>
            <consortium name="The Broad Institute Genome Sequencing Platform"/>
            <person name="Earl A."/>
            <person name="Ward D."/>
            <person name="Feldgarden M."/>
            <person name="Gevers D."/>
            <person name="Sizova M."/>
            <person name="Hazen A."/>
            <person name="Epstein S."/>
            <person name="Young S.K."/>
            <person name="Zeng Q."/>
            <person name="Gargeya S."/>
            <person name="Fitzgerald M."/>
            <person name="Haas B."/>
            <person name="Abouelleil A."/>
            <person name="Alvarado L."/>
            <person name="Arachchi H.M."/>
            <person name="Berlin A."/>
            <person name="Brown A."/>
            <person name="Chapman S.B."/>
            <person name="Chen Z."/>
            <person name="Dunbar C."/>
            <person name="Freedman E."/>
            <person name="Gearin G."/>
            <person name="Gellesch M."/>
            <person name="Goldberg J."/>
            <person name="Griggs A."/>
            <person name="Gujja S."/>
            <person name="Heiman D."/>
            <person name="Howarth C."/>
            <person name="Larson L."/>
            <person name="Lui A."/>
            <person name="MacDonald P.J.P."/>
            <person name="Montmayeur A."/>
            <person name="Murphy C."/>
            <person name="Neiman D."/>
            <person name="Pearson M."/>
            <person name="Priest M."/>
            <person name="Roberts A."/>
            <person name="Saif S."/>
            <person name="Shea T."/>
            <person name="Shenoy N."/>
            <person name="Sisk P."/>
            <person name="Stolte C."/>
            <person name="Sykes S."/>
            <person name="Wortman J."/>
            <person name="Nusbaum C."/>
            <person name="Birren B."/>
        </authorList>
    </citation>
    <scope>NUCLEOTIDE SEQUENCE [LARGE SCALE GENOMIC DNA]</scope>
    <source>
        <strain evidence="2 3">ACC19a</strain>
    </source>
</reference>
<evidence type="ECO:0000259" key="1">
    <source>
        <dbReference type="Pfam" id="PF19289"/>
    </source>
</evidence>
<dbReference type="InterPro" id="IPR036059">
    <property type="entry name" value="TldD/PmbA_sf"/>
</dbReference>
<name>G9WY13_9FIRM</name>
<dbReference type="HOGENOM" id="CLU_699899_0_0_9"/>
<dbReference type="GO" id="GO:0008237">
    <property type="term" value="F:metallopeptidase activity"/>
    <property type="evidence" value="ECO:0007669"/>
    <property type="project" value="InterPro"/>
</dbReference>
<dbReference type="Proteomes" id="UP000006437">
    <property type="component" value="Unassembled WGS sequence"/>
</dbReference>
<feature type="domain" description="Metalloprotease TldD/E C-terminal" evidence="1">
    <location>
        <begin position="214"/>
        <end position="379"/>
    </location>
</feature>
<proteinExistence type="predicted"/>
<dbReference type="EMBL" id="AFZE01000002">
    <property type="protein sequence ID" value="EHL16517.1"/>
    <property type="molecule type" value="Genomic_DNA"/>
</dbReference>
<accession>G9WY13</accession>
<dbReference type="AlphaFoldDB" id="G9WY13"/>
<gene>
    <name evidence="2" type="ORF">HMPREF9629_01064</name>
</gene>
<dbReference type="SUPFAM" id="SSF111283">
    <property type="entry name" value="Putative modulator of DNA gyrase, PmbA/TldD"/>
    <property type="match status" value="1"/>
</dbReference>
<dbReference type="InterPro" id="IPR045569">
    <property type="entry name" value="Metalloprtase-TldD/E_C"/>
</dbReference>
<comment type="caution">
    <text evidence="2">The sequence shown here is derived from an EMBL/GenBank/DDBJ whole genome shotgun (WGS) entry which is preliminary data.</text>
</comment>
<dbReference type="BioCyc" id="EBAC796937-HMP:GMGH-1066-MONOMER"/>
<dbReference type="RefSeq" id="WP_009525299.1">
    <property type="nucleotide sequence ID" value="NZ_JH414551.1"/>
</dbReference>
<dbReference type="GO" id="GO:0006508">
    <property type="term" value="P:proteolysis"/>
    <property type="evidence" value="ECO:0007669"/>
    <property type="project" value="InterPro"/>
</dbReference>
<evidence type="ECO:0000313" key="3">
    <source>
        <dbReference type="Proteomes" id="UP000006437"/>
    </source>
</evidence>